<comment type="caution">
    <text evidence="1">The sequence shown here is derived from an EMBL/GenBank/DDBJ whole genome shotgun (WGS) entry which is preliminary data.</text>
</comment>
<dbReference type="EMBL" id="ARQD01000002">
    <property type="protein sequence ID" value="KIX85131.1"/>
    <property type="molecule type" value="Genomic_DNA"/>
</dbReference>
<reference evidence="1 2" key="1">
    <citation type="journal article" date="2013" name="Proc. Natl. Acad. Sci. U.S.A.">
        <title>Candidate phylum TM6 genome recovered from a hospital sink biofilm provides genomic insights into this uncultivated phylum.</title>
        <authorList>
            <person name="McLean J.S."/>
            <person name="Lombardo M.J."/>
            <person name="Badger J.H."/>
            <person name="Edlund A."/>
            <person name="Novotny M."/>
            <person name="Yee-Greenbaum J."/>
            <person name="Vyahhi N."/>
            <person name="Hall A.P."/>
            <person name="Yang Y."/>
            <person name="Dupont C.L."/>
            <person name="Ziegler M.G."/>
            <person name="Chitsaz H."/>
            <person name="Allen A.E."/>
            <person name="Yooseph S."/>
            <person name="Tesler G."/>
            <person name="Pevzner P.A."/>
            <person name="Friedman R.M."/>
            <person name="Nealson K.H."/>
            <person name="Venter J.C."/>
            <person name="Lasken R.S."/>
        </authorList>
    </citation>
    <scope>NUCLEOTIDE SEQUENCE [LARGE SCALE GENOMIC DNA]</scope>
    <source>
        <strain evidence="1 2">TM6SC1</strain>
    </source>
</reference>
<keyword evidence="2" id="KW-1185">Reference proteome</keyword>
<sequence>MKAVFFILMVLTCHGTLLLGYISSSHTYHETARMLNPKRIDHFFAYDFNPRIGKIYNETVSQLEKQVQVFLTNDERDIIIKELSNYRPEIIINDLLVDQYGPSYIVGIVLLDMRKFRPDIATTGMLIKVLRETDPRYTNQNKYVV</sequence>
<dbReference type="STRING" id="1306947.J120_02190"/>
<accession>A0A0D2JDQ2</accession>
<name>A0A0D2JDQ2_9BACT</name>
<evidence type="ECO:0000313" key="1">
    <source>
        <dbReference type="EMBL" id="KIX85131.1"/>
    </source>
</evidence>
<protein>
    <submittedName>
        <fullName evidence="1">Uncharacterized protein</fullName>
    </submittedName>
</protein>
<evidence type="ECO:0000313" key="2">
    <source>
        <dbReference type="Proteomes" id="UP000032214"/>
    </source>
</evidence>
<proteinExistence type="predicted"/>
<dbReference type="Proteomes" id="UP000032214">
    <property type="component" value="Unassembled WGS sequence"/>
</dbReference>
<organism evidence="1 2">
    <name type="scientific">candidate division TM6 bacterium JCVI TM6SC1</name>
    <dbReference type="NCBI Taxonomy" id="1306947"/>
    <lineage>
        <taxon>Bacteria</taxon>
        <taxon>Candidatus Babelota</taxon>
        <taxon>Vermiphilus</taxon>
    </lineage>
</organism>
<dbReference type="AlphaFoldDB" id="A0A0D2JDQ2"/>
<gene>
    <name evidence="1" type="ORF">J120_02190</name>
</gene>